<gene>
    <name evidence="8 9 10" type="primary">LOC115728865</name>
</gene>
<accession>A0A8B8MYE4</accession>
<dbReference type="RefSeq" id="XP_030515138.1">
    <property type="nucleotide sequence ID" value="XM_030659278.1"/>
</dbReference>
<dbReference type="Gene3D" id="4.10.280.10">
    <property type="entry name" value="Helix-loop-helix DNA-binding domain"/>
    <property type="match status" value="1"/>
</dbReference>
<evidence type="ECO:0000256" key="3">
    <source>
        <dbReference type="ARBA" id="ARBA00023163"/>
    </source>
</evidence>
<evidence type="ECO:0000313" key="10">
    <source>
        <dbReference type="RefSeq" id="XP_030515140.1"/>
    </source>
</evidence>
<evidence type="ECO:0000313" key="9">
    <source>
        <dbReference type="RefSeq" id="XP_030515139.1"/>
    </source>
</evidence>
<dbReference type="CDD" id="cd11445">
    <property type="entry name" value="bHLH_AtPIF_like"/>
    <property type="match status" value="1"/>
</dbReference>
<evidence type="ECO:0000256" key="1">
    <source>
        <dbReference type="ARBA" id="ARBA00004123"/>
    </source>
</evidence>
<evidence type="ECO:0000256" key="5">
    <source>
        <dbReference type="SAM" id="MobiDB-lite"/>
    </source>
</evidence>
<dbReference type="PROSITE" id="PS50888">
    <property type="entry name" value="BHLH"/>
    <property type="match status" value="1"/>
</dbReference>
<dbReference type="Pfam" id="PF00010">
    <property type="entry name" value="HLH"/>
    <property type="match status" value="1"/>
</dbReference>
<dbReference type="SMART" id="SM00353">
    <property type="entry name" value="HLH"/>
    <property type="match status" value="1"/>
</dbReference>
<dbReference type="GO" id="GO:0003700">
    <property type="term" value="F:DNA-binding transcription factor activity"/>
    <property type="evidence" value="ECO:0007669"/>
    <property type="project" value="InterPro"/>
</dbReference>
<feature type="compositionally biased region" description="Polar residues" evidence="5">
    <location>
        <begin position="48"/>
        <end position="74"/>
    </location>
</feature>
<name>A0A8B8MYE4_9MYRT</name>
<dbReference type="FunFam" id="4.10.280.10:FF:000004">
    <property type="entry name" value="Basic helix-loop-helix transcription factor"/>
    <property type="match status" value="1"/>
</dbReference>
<evidence type="ECO:0000256" key="2">
    <source>
        <dbReference type="ARBA" id="ARBA00023015"/>
    </source>
</evidence>
<dbReference type="KEGG" id="rarg:115728865"/>
<evidence type="ECO:0000313" key="8">
    <source>
        <dbReference type="RefSeq" id="XP_030515138.1"/>
    </source>
</evidence>
<dbReference type="Proteomes" id="UP000827889">
    <property type="component" value="Chromosome 6"/>
</dbReference>
<dbReference type="InterPro" id="IPR047265">
    <property type="entry name" value="PIF1-like_bHLH"/>
</dbReference>
<dbReference type="InterPro" id="IPR044273">
    <property type="entry name" value="PIF3-like"/>
</dbReference>
<reference evidence="8 9" key="1">
    <citation type="submission" date="2025-04" db="UniProtKB">
        <authorList>
            <consortium name="RefSeq"/>
        </authorList>
    </citation>
    <scope>IDENTIFICATION</scope>
</reference>
<evidence type="ECO:0000313" key="7">
    <source>
        <dbReference type="Proteomes" id="UP000827889"/>
    </source>
</evidence>
<keyword evidence="4" id="KW-0539">Nucleus</keyword>
<keyword evidence="3" id="KW-0804">Transcription</keyword>
<dbReference type="GO" id="GO:0046983">
    <property type="term" value="F:protein dimerization activity"/>
    <property type="evidence" value="ECO:0007669"/>
    <property type="project" value="InterPro"/>
</dbReference>
<evidence type="ECO:0000256" key="4">
    <source>
        <dbReference type="ARBA" id="ARBA00023242"/>
    </source>
</evidence>
<dbReference type="InterPro" id="IPR011598">
    <property type="entry name" value="bHLH_dom"/>
</dbReference>
<dbReference type="AlphaFoldDB" id="A0A8B8MYE4"/>
<dbReference type="RefSeq" id="XP_030515140.1">
    <property type="nucleotide sequence ID" value="XM_030659280.1"/>
</dbReference>
<feature type="region of interest" description="Disordered" evidence="5">
    <location>
        <begin position="48"/>
        <end position="81"/>
    </location>
</feature>
<proteinExistence type="predicted"/>
<dbReference type="InterPro" id="IPR036638">
    <property type="entry name" value="HLH_DNA-bd_sf"/>
</dbReference>
<sequence>MPLFELYRRAQEKLNSSQDRGQSCSADLSFIPENEFVELRWENGQVVMQGQSSRPKKSQSSFGLPSEFTSQSPWISGKGVGNGAASNAKKFEAELDSGLSEFPMSTPPSEMCLTHDEDIVPWFNCPINEPLRNDYSSDFLPELPGVPVNELSNLYSFDSTQKSKNKEEVCPERVNGAKVPSAADVEITGMGMNTALPSLQQGVMDTLGSSKGGISYNSTFGDFSRLPRLAVGSTSEQGQAKDTTLSAKSSNFINFSHFARVAAPSHSNIENHARASGLGSSNLERTAWKEKYSSANDNITADNLASNLSVCPRTEASSNCQVQREQPMVASKPLICQEDALKNDKSADQSFCASSSKGSPDNDKMIELVAASSSVCSGNSAERASDAPPCSLKRKCPSADNSDLAEDVDEDSVGVKKAVAATARSTSSKRSRAAEVHNLSERRRRDRINEKMRALQELIPNCNKVDKASMLDEAIEYLKSLQLQVQMMSMANGLYMPPMMFPTGIQRIHPSQMAQFSPMGIGMGLGVGMVGVNCGTHVPMPHVSASNTLHRTVAPNFPLMGLPGQGLPMSMPCLSSLVPFPGVPLLKPGTGPKTSTFGGPGTMENTDAATTSSLKESIQNVDSASCVTNHTSSQFQGRNGDFQKSTSVQNTCPASDINGRGVADSANRNSTRLVREDCVLYAAHDGSLMERYLFTQVTPSKIFLFCLLCNLLYTTGNPRLSR</sequence>
<organism evidence="7 10">
    <name type="scientific">Rhodamnia argentea</name>
    <dbReference type="NCBI Taxonomy" id="178133"/>
    <lineage>
        <taxon>Eukaryota</taxon>
        <taxon>Viridiplantae</taxon>
        <taxon>Streptophyta</taxon>
        <taxon>Embryophyta</taxon>
        <taxon>Tracheophyta</taxon>
        <taxon>Spermatophyta</taxon>
        <taxon>Magnoliopsida</taxon>
        <taxon>eudicotyledons</taxon>
        <taxon>Gunneridae</taxon>
        <taxon>Pentapetalae</taxon>
        <taxon>rosids</taxon>
        <taxon>malvids</taxon>
        <taxon>Myrtales</taxon>
        <taxon>Myrtaceae</taxon>
        <taxon>Myrtoideae</taxon>
        <taxon>Myrteae</taxon>
        <taxon>Australasian group</taxon>
        <taxon>Rhodamnia</taxon>
    </lineage>
</organism>
<dbReference type="PANTHER" id="PTHR46807">
    <property type="entry name" value="TRANSCRIPTION FACTOR PIF3"/>
    <property type="match status" value="1"/>
</dbReference>
<dbReference type="OrthoDB" id="690068at2759"/>
<dbReference type="SUPFAM" id="SSF47459">
    <property type="entry name" value="HLH, helix-loop-helix DNA-binding domain"/>
    <property type="match status" value="1"/>
</dbReference>
<dbReference type="RefSeq" id="XP_030515139.1">
    <property type="nucleotide sequence ID" value="XM_030659279.1"/>
</dbReference>
<dbReference type="GO" id="GO:0010017">
    <property type="term" value="P:red or far-red light signaling pathway"/>
    <property type="evidence" value="ECO:0007669"/>
    <property type="project" value="UniProtKB-ARBA"/>
</dbReference>
<feature type="region of interest" description="Disordered" evidence="5">
    <location>
        <begin position="377"/>
        <end position="410"/>
    </location>
</feature>
<keyword evidence="2" id="KW-0805">Transcription regulation</keyword>
<evidence type="ECO:0000259" key="6">
    <source>
        <dbReference type="PROSITE" id="PS50888"/>
    </source>
</evidence>
<dbReference type="GeneID" id="115728865"/>
<comment type="subcellular location">
    <subcellularLocation>
        <location evidence="1">Nucleus</location>
    </subcellularLocation>
</comment>
<feature type="domain" description="BHLH" evidence="6">
    <location>
        <begin position="432"/>
        <end position="481"/>
    </location>
</feature>
<protein>
    <submittedName>
        <fullName evidence="8 9">Transcription factor PIF3-like isoform X1</fullName>
    </submittedName>
</protein>
<dbReference type="PANTHER" id="PTHR46807:SF1">
    <property type="entry name" value="TRANSCRIPTION FACTOR PIF3"/>
    <property type="match status" value="1"/>
</dbReference>
<keyword evidence="7" id="KW-1185">Reference proteome</keyword>
<dbReference type="GO" id="GO:0005634">
    <property type="term" value="C:nucleus"/>
    <property type="evidence" value="ECO:0007669"/>
    <property type="project" value="UniProtKB-SubCell"/>
</dbReference>